<evidence type="ECO:0000313" key="2">
    <source>
        <dbReference type="EMBL" id="QHS93897.1"/>
    </source>
</evidence>
<accession>A0A6C0BNA8</accession>
<dbReference type="EMBL" id="MN739211">
    <property type="protein sequence ID" value="QHS93897.1"/>
    <property type="molecule type" value="Genomic_DNA"/>
</dbReference>
<feature type="compositionally biased region" description="Basic residues" evidence="1">
    <location>
        <begin position="1"/>
        <end position="36"/>
    </location>
</feature>
<evidence type="ECO:0000256" key="1">
    <source>
        <dbReference type="SAM" id="MobiDB-lite"/>
    </source>
</evidence>
<dbReference type="AlphaFoldDB" id="A0A6C0BNA8"/>
<sequence length="176" mass="20025">MPRSKSPKRKNSKSPKRKNSKSPKRKGSKKRSKSPKSPKSSRSIAPKGYRTFVRVVDGESRGRYKIKKNQKPTTAAKRAYSKACGKAKTCPATVITVRDTTKGGKLHGKEYKIQAKKVNGKIKMGKQRKPSSYNKFMAKFVKNERRPNESHQMVFYRGAKAWRQRKKLRKAAGLSK</sequence>
<feature type="region of interest" description="Disordered" evidence="1">
    <location>
        <begin position="1"/>
        <end position="77"/>
    </location>
</feature>
<name>A0A6C0BNA8_9ZZZZ</name>
<reference evidence="2" key="1">
    <citation type="journal article" date="2020" name="Nature">
        <title>Giant virus diversity and host interactions through global metagenomics.</title>
        <authorList>
            <person name="Schulz F."/>
            <person name="Roux S."/>
            <person name="Paez-Espino D."/>
            <person name="Jungbluth S."/>
            <person name="Walsh D.A."/>
            <person name="Denef V.J."/>
            <person name="McMahon K.D."/>
            <person name="Konstantinidis K.T."/>
            <person name="Eloe-Fadrosh E.A."/>
            <person name="Kyrpides N.C."/>
            <person name="Woyke T."/>
        </authorList>
    </citation>
    <scope>NUCLEOTIDE SEQUENCE</scope>
    <source>
        <strain evidence="2">GVMAG-M-3300018080-19</strain>
    </source>
</reference>
<organism evidence="2">
    <name type="scientific">viral metagenome</name>
    <dbReference type="NCBI Taxonomy" id="1070528"/>
    <lineage>
        <taxon>unclassified sequences</taxon>
        <taxon>metagenomes</taxon>
        <taxon>organismal metagenomes</taxon>
    </lineage>
</organism>
<protein>
    <submittedName>
        <fullName evidence="2">Uncharacterized protein</fullName>
    </submittedName>
</protein>
<proteinExistence type="predicted"/>